<dbReference type="PANTHER" id="PTHR42987:SF4">
    <property type="entry name" value="PROTEASE SOHB-RELATED"/>
    <property type="match status" value="1"/>
</dbReference>
<evidence type="ECO:0000259" key="5">
    <source>
        <dbReference type="Pfam" id="PF01343"/>
    </source>
</evidence>
<keyword evidence="3" id="KW-0378">Hydrolase</keyword>
<name>A0A1G9V3A7_9FIRM</name>
<dbReference type="OrthoDB" id="9764363at2"/>
<dbReference type="InterPro" id="IPR002142">
    <property type="entry name" value="Peptidase_S49"/>
</dbReference>
<dbReference type="GO" id="GO:0008236">
    <property type="term" value="F:serine-type peptidase activity"/>
    <property type="evidence" value="ECO:0007669"/>
    <property type="project" value="UniProtKB-KW"/>
</dbReference>
<dbReference type="Gene3D" id="3.90.226.10">
    <property type="entry name" value="2-enoyl-CoA Hydratase, Chain A, domain 1"/>
    <property type="match status" value="2"/>
</dbReference>
<dbReference type="AlphaFoldDB" id="A0A1G9V3A7"/>
<dbReference type="PANTHER" id="PTHR42987">
    <property type="entry name" value="PEPTIDASE S49"/>
    <property type="match status" value="1"/>
</dbReference>
<dbReference type="InterPro" id="IPR029045">
    <property type="entry name" value="ClpP/crotonase-like_dom_sf"/>
</dbReference>
<dbReference type="Pfam" id="PF01343">
    <property type="entry name" value="Peptidase_S49"/>
    <property type="match status" value="1"/>
</dbReference>
<keyword evidence="4" id="KW-0720">Serine protease</keyword>
<organism evidence="6 7">
    <name type="scientific">Megasphaera paucivorans</name>
    <dbReference type="NCBI Taxonomy" id="349095"/>
    <lineage>
        <taxon>Bacteria</taxon>
        <taxon>Bacillati</taxon>
        <taxon>Bacillota</taxon>
        <taxon>Negativicutes</taxon>
        <taxon>Veillonellales</taxon>
        <taxon>Veillonellaceae</taxon>
        <taxon>Megasphaera</taxon>
    </lineage>
</organism>
<gene>
    <name evidence="6" type="ORF">SAMN05660299_01316</name>
</gene>
<comment type="similarity">
    <text evidence="1">Belongs to the peptidase S49 family.</text>
</comment>
<dbReference type="GO" id="GO:0006508">
    <property type="term" value="P:proteolysis"/>
    <property type="evidence" value="ECO:0007669"/>
    <property type="project" value="UniProtKB-KW"/>
</dbReference>
<keyword evidence="7" id="KW-1185">Reference proteome</keyword>
<evidence type="ECO:0000256" key="1">
    <source>
        <dbReference type="ARBA" id="ARBA00008683"/>
    </source>
</evidence>
<dbReference type="SUPFAM" id="SSF52096">
    <property type="entry name" value="ClpP/crotonase"/>
    <property type="match status" value="1"/>
</dbReference>
<dbReference type="CDD" id="cd07023">
    <property type="entry name" value="S49_Sppa_N_C"/>
    <property type="match status" value="1"/>
</dbReference>
<evidence type="ECO:0000256" key="4">
    <source>
        <dbReference type="ARBA" id="ARBA00022825"/>
    </source>
</evidence>
<dbReference type="RefSeq" id="WP_091649615.1">
    <property type="nucleotide sequence ID" value="NZ_FNHQ01000011.1"/>
</dbReference>
<evidence type="ECO:0000313" key="6">
    <source>
        <dbReference type="EMBL" id="SDM66618.1"/>
    </source>
</evidence>
<sequence length="316" mass="34268">MERKQKITITAAVAAIIVAVVCVAGFYTKAGPVHQLTEKGKVAVIRVNGPIVGGDDDPMRFSSSNVTTSGSLMREFRKARKDQEVKAVLLRIDSPGGSAAATQEAATELERLKKSGKPVIVSMGDTAASGAYWLSVYGDTVYANPSTITGSIGVYMSYYDLQGLSQKLGVSEEKIKSGAHKDIFSPFRPMTEEERQMTQTMVNDMYDQFVAVVAKGRHMDEAKVRTLADGRVFTGAQAQQLGLVDKMGNYYDALADAGKRIGANPDNVPTVEYDHSVSWKQLLEGNSSLSQFIRSQFSTDTAVPLPLLLMKGVLQR</sequence>
<reference evidence="6 7" key="1">
    <citation type="submission" date="2016-10" db="EMBL/GenBank/DDBJ databases">
        <authorList>
            <person name="de Groot N.N."/>
        </authorList>
    </citation>
    <scope>NUCLEOTIDE SEQUENCE [LARGE SCALE GENOMIC DNA]</scope>
    <source>
        <strain evidence="6 7">DSM 16981</strain>
    </source>
</reference>
<evidence type="ECO:0000256" key="2">
    <source>
        <dbReference type="ARBA" id="ARBA00022670"/>
    </source>
</evidence>
<proteinExistence type="inferred from homology"/>
<evidence type="ECO:0000256" key="3">
    <source>
        <dbReference type="ARBA" id="ARBA00022801"/>
    </source>
</evidence>
<evidence type="ECO:0000313" key="7">
    <source>
        <dbReference type="Proteomes" id="UP000199309"/>
    </source>
</evidence>
<feature type="domain" description="Peptidase S49" evidence="5">
    <location>
        <begin position="112"/>
        <end position="259"/>
    </location>
</feature>
<dbReference type="EMBL" id="FNHQ01000011">
    <property type="protein sequence ID" value="SDM66618.1"/>
    <property type="molecule type" value="Genomic_DNA"/>
</dbReference>
<protein>
    <submittedName>
        <fullName evidence="6">Protease-4</fullName>
    </submittedName>
</protein>
<dbReference type="NCBIfam" id="TIGR00706">
    <property type="entry name" value="SppA_dom"/>
    <property type="match status" value="1"/>
</dbReference>
<dbReference type="STRING" id="349095.SAMN05660299_01316"/>
<dbReference type="InterPro" id="IPR047272">
    <property type="entry name" value="S49_SppA_C"/>
</dbReference>
<keyword evidence="2 6" id="KW-0645">Protease</keyword>
<dbReference type="InterPro" id="IPR004635">
    <property type="entry name" value="Pept_S49_SppA"/>
</dbReference>
<accession>A0A1G9V3A7</accession>
<dbReference type="Proteomes" id="UP000199309">
    <property type="component" value="Unassembled WGS sequence"/>
</dbReference>